<dbReference type="InterPro" id="IPR021109">
    <property type="entry name" value="Peptidase_aspartic_dom_sf"/>
</dbReference>
<feature type="domain" description="PDZ" evidence="1">
    <location>
        <begin position="301"/>
        <end position="399"/>
    </location>
</feature>
<accession>A0ABW1PIK7</accession>
<dbReference type="InterPro" id="IPR036034">
    <property type="entry name" value="PDZ_sf"/>
</dbReference>
<dbReference type="InterPro" id="IPR001478">
    <property type="entry name" value="PDZ"/>
</dbReference>
<dbReference type="Gene3D" id="2.30.42.10">
    <property type="match status" value="1"/>
</dbReference>
<dbReference type="InterPro" id="IPR034122">
    <property type="entry name" value="Retropepsin-like_bacterial"/>
</dbReference>
<comment type="caution">
    <text evidence="2">The sequence shown here is derived from an EMBL/GenBank/DDBJ whole genome shotgun (WGS) entry which is preliminary data.</text>
</comment>
<dbReference type="CDD" id="cd05483">
    <property type="entry name" value="retropepsin_like_bacteria"/>
    <property type="match status" value="1"/>
</dbReference>
<name>A0ABW1PIK7_9FLAO</name>
<keyword evidence="2" id="KW-0378">Hydrolase</keyword>
<evidence type="ECO:0000259" key="1">
    <source>
        <dbReference type="PROSITE" id="PS50106"/>
    </source>
</evidence>
<dbReference type="Gene3D" id="2.40.70.10">
    <property type="entry name" value="Acid Proteases"/>
    <property type="match status" value="2"/>
</dbReference>
<dbReference type="Proteomes" id="UP001596287">
    <property type="component" value="Unassembled WGS sequence"/>
</dbReference>
<evidence type="ECO:0000313" key="3">
    <source>
        <dbReference type="Proteomes" id="UP001596287"/>
    </source>
</evidence>
<dbReference type="SUPFAM" id="SSF50156">
    <property type="entry name" value="PDZ domain-like"/>
    <property type="match status" value="1"/>
</dbReference>
<evidence type="ECO:0000313" key="2">
    <source>
        <dbReference type="EMBL" id="MFC6095451.1"/>
    </source>
</evidence>
<dbReference type="SUPFAM" id="SSF50630">
    <property type="entry name" value="Acid proteases"/>
    <property type="match status" value="1"/>
</dbReference>
<dbReference type="EMBL" id="JBHSQB010000003">
    <property type="protein sequence ID" value="MFC6095451.1"/>
    <property type="molecule type" value="Genomic_DNA"/>
</dbReference>
<dbReference type="GO" id="GO:0006508">
    <property type="term" value="P:proteolysis"/>
    <property type="evidence" value="ECO:0007669"/>
    <property type="project" value="UniProtKB-KW"/>
</dbReference>
<sequence length="403" mass="44951">MTKLLIALLFTSIAFSQTKQDIKEARERRDKFLFAVEASPKKFSGTVKFDYVHDEIIIPVTINGKTYNFLFDTGAVTIVSPELAAELGLKPVTANDVIDAAGIKTQQQIYMLEHLAVSGTTFSKVSCASMSFDSFSTALCRKIDGLFGTNIMRLGNWKIDYNSHSIDFSSERIKPGFDYNTVAFQHNFSDSPVVTLIAGGIRFPALIDSGNNTFIDIPDTLYRQSRLPKTALSRKSQGRASFSLSGNKNQEERAVLTDSLYFGDVLLLKQRLRVSPSPQILIGNKFLKQFGKVLLSWDKSKIYVPRQTAPLEKKYDFGFTPFIENGKIVVVEIWEGSEAQSKGMSINDVILSVNGLDAREMTQETWCKFLSLIRGADSATVEILKPDGSKMSLQLERSELLKN</sequence>
<reference evidence="3" key="1">
    <citation type="journal article" date="2019" name="Int. J. Syst. Evol. Microbiol.">
        <title>The Global Catalogue of Microorganisms (GCM) 10K type strain sequencing project: providing services to taxonomists for standard genome sequencing and annotation.</title>
        <authorList>
            <consortium name="The Broad Institute Genomics Platform"/>
            <consortium name="The Broad Institute Genome Sequencing Center for Infectious Disease"/>
            <person name="Wu L."/>
            <person name="Ma J."/>
        </authorList>
    </citation>
    <scope>NUCLEOTIDE SEQUENCE [LARGE SCALE GENOMIC DNA]</scope>
    <source>
        <strain evidence="3">CCUG 49679</strain>
    </source>
</reference>
<dbReference type="Pfam" id="PF13650">
    <property type="entry name" value="Asp_protease_2"/>
    <property type="match status" value="1"/>
</dbReference>
<protein>
    <submittedName>
        <fullName evidence="2">Aspartyl protease family protein</fullName>
    </submittedName>
</protein>
<dbReference type="Pfam" id="PF00595">
    <property type="entry name" value="PDZ"/>
    <property type="match status" value="1"/>
</dbReference>
<proteinExistence type="predicted"/>
<keyword evidence="3" id="KW-1185">Reference proteome</keyword>
<keyword evidence="2" id="KW-0645">Protease</keyword>
<gene>
    <name evidence="2" type="ORF">ACFPVY_02245</name>
</gene>
<dbReference type="PROSITE" id="PS50106">
    <property type="entry name" value="PDZ"/>
    <property type="match status" value="1"/>
</dbReference>
<dbReference type="GO" id="GO:0008233">
    <property type="term" value="F:peptidase activity"/>
    <property type="evidence" value="ECO:0007669"/>
    <property type="project" value="UniProtKB-KW"/>
</dbReference>
<dbReference type="RefSeq" id="WP_379790074.1">
    <property type="nucleotide sequence ID" value="NZ_JBHSQB010000003.1"/>
</dbReference>
<organism evidence="2 3">
    <name type="scientific">Flavobacterium qiangtangense</name>
    <dbReference type="NCBI Taxonomy" id="1442595"/>
    <lineage>
        <taxon>Bacteria</taxon>
        <taxon>Pseudomonadati</taxon>
        <taxon>Bacteroidota</taxon>
        <taxon>Flavobacteriia</taxon>
        <taxon>Flavobacteriales</taxon>
        <taxon>Flavobacteriaceae</taxon>
        <taxon>Flavobacterium</taxon>
    </lineage>
</organism>